<dbReference type="InterPro" id="IPR036388">
    <property type="entry name" value="WH-like_DNA-bd_sf"/>
</dbReference>
<dbReference type="CDD" id="cd00090">
    <property type="entry name" value="HTH_ARSR"/>
    <property type="match status" value="1"/>
</dbReference>
<evidence type="ECO:0000313" key="3">
    <source>
        <dbReference type="Proteomes" id="UP000596427"/>
    </source>
</evidence>
<evidence type="ECO:0000259" key="1">
    <source>
        <dbReference type="Pfam" id="PF13463"/>
    </source>
</evidence>
<sequence length="180" mass="19390">MKGSKRRPADAAIYDPIVSSAHLAAGGSPALSETEFGLILAVHAFERWIVRCMAAAGTPNLSPLEVLILHIVRHRDRPKSFSDVSLILDIEETHVATYALRKLESAGLVKTRRMGKEKVVEATPTGIAACTRYAAIREQLLVKPLRSSGGPSEEILSEVGEVLRAVSGYYNQAARSAATV</sequence>
<proteinExistence type="predicted"/>
<dbReference type="KEGG" id="xdi:EZH22_12960"/>
<dbReference type="GO" id="GO:0003677">
    <property type="term" value="F:DNA binding"/>
    <property type="evidence" value="ECO:0007669"/>
    <property type="project" value="UniProtKB-KW"/>
</dbReference>
<dbReference type="Pfam" id="PF13463">
    <property type="entry name" value="HTH_27"/>
    <property type="match status" value="1"/>
</dbReference>
<organism evidence="2 3">
    <name type="scientific">Xanthobacter dioxanivorans</name>
    <dbReference type="NCBI Taxonomy" id="2528964"/>
    <lineage>
        <taxon>Bacteria</taxon>
        <taxon>Pseudomonadati</taxon>
        <taxon>Pseudomonadota</taxon>
        <taxon>Alphaproteobacteria</taxon>
        <taxon>Hyphomicrobiales</taxon>
        <taxon>Xanthobacteraceae</taxon>
        <taxon>Xanthobacter</taxon>
    </lineage>
</organism>
<dbReference type="AlphaFoldDB" id="A0A974SL15"/>
<reference evidence="2 3" key="1">
    <citation type="submission" date="2020-10" db="EMBL/GenBank/DDBJ databases">
        <title>Degradation of 1,4-Dioxane by Xanthobacter sp. YN2, via a Novel Group-2 Soluble Di-Iron Monooxygenase.</title>
        <authorList>
            <person name="Ma F."/>
            <person name="Wang Y."/>
            <person name="Yang J."/>
            <person name="Guo H."/>
            <person name="Su D."/>
            <person name="Yu L."/>
        </authorList>
    </citation>
    <scope>NUCLEOTIDE SEQUENCE [LARGE SCALE GENOMIC DNA]</scope>
    <source>
        <strain evidence="2 3">YN2</strain>
    </source>
</reference>
<gene>
    <name evidence="2" type="ORF">EZH22_12960</name>
</gene>
<protein>
    <submittedName>
        <fullName evidence="2">Winged helix DNA-binding protein</fullName>
    </submittedName>
</protein>
<dbReference type="SUPFAM" id="SSF46785">
    <property type="entry name" value="Winged helix' DNA-binding domain"/>
    <property type="match status" value="1"/>
</dbReference>
<dbReference type="EMBL" id="CP063362">
    <property type="protein sequence ID" value="QRG09097.1"/>
    <property type="molecule type" value="Genomic_DNA"/>
</dbReference>
<dbReference type="InterPro" id="IPR000835">
    <property type="entry name" value="HTH_MarR-typ"/>
</dbReference>
<evidence type="ECO:0000313" key="2">
    <source>
        <dbReference type="EMBL" id="QRG09097.1"/>
    </source>
</evidence>
<dbReference type="Proteomes" id="UP000596427">
    <property type="component" value="Chromosome"/>
</dbReference>
<accession>A0A974SL15</accession>
<keyword evidence="3" id="KW-1185">Reference proteome</keyword>
<dbReference type="Gene3D" id="1.10.10.10">
    <property type="entry name" value="Winged helix-like DNA-binding domain superfamily/Winged helix DNA-binding domain"/>
    <property type="match status" value="1"/>
</dbReference>
<name>A0A974SL15_9HYPH</name>
<keyword evidence="2" id="KW-0238">DNA-binding</keyword>
<dbReference type="InterPro" id="IPR036390">
    <property type="entry name" value="WH_DNA-bd_sf"/>
</dbReference>
<dbReference type="GO" id="GO:0003700">
    <property type="term" value="F:DNA-binding transcription factor activity"/>
    <property type="evidence" value="ECO:0007669"/>
    <property type="project" value="InterPro"/>
</dbReference>
<feature type="domain" description="HTH marR-type" evidence="1">
    <location>
        <begin position="61"/>
        <end position="126"/>
    </location>
</feature>
<dbReference type="InterPro" id="IPR011991">
    <property type="entry name" value="ArsR-like_HTH"/>
</dbReference>
<dbReference type="PIRSF" id="PIRSF036158">
    <property type="entry name" value="UCP036158_MarR"/>
    <property type="match status" value="1"/>
</dbReference>
<dbReference type="InterPro" id="IPR014601">
    <property type="entry name" value="Trans_reg_MarR_HTH"/>
</dbReference>
<dbReference type="RefSeq" id="WP_203196014.1">
    <property type="nucleotide sequence ID" value="NZ_CP063362.1"/>
</dbReference>